<dbReference type="GO" id="GO:0016887">
    <property type="term" value="F:ATP hydrolysis activity"/>
    <property type="evidence" value="ECO:0007669"/>
    <property type="project" value="InterPro"/>
</dbReference>
<accession>A0A7G9FPA3</accession>
<evidence type="ECO:0000313" key="6">
    <source>
        <dbReference type="EMBL" id="QNM00385.1"/>
    </source>
</evidence>
<evidence type="ECO:0000256" key="2">
    <source>
        <dbReference type="ARBA" id="ARBA00022801"/>
    </source>
</evidence>
<dbReference type="Proteomes" id="UP000515819">
    <property type="component" value="Chromosome"/>
</dbReference>
<dbReference type="PROSITE" id="PS01046">
    <property type="entry name" value="LON_SER"/>
    <property type="match status" value="1"/>
</dbReference>
<dbReference type="InterPro" id="IPR008268">
    <property type="entry name" value="Peptidase_S16_AS"/>
</dbReference>
<dbReference type="SUPFAM" id="SSF54211">
    <property type="entry name" value="Ribosomal protein S5 domain 2-like"/>
    <property type="match status" value="1"/>
</dbReference>
<keyword evidence="2 4" id="KW-0378">Hydrolase</keyword>
<dbReference type="AlphaFoldDB" id="A0A7G9FPA3"/>
<dbReference type="GO" id="GO:0004176">
    <property type="term" value="F:ATP-dependent peptidase activity"/>
    <property type="evidence" value="ECO:0007669"/>
    <property type="project" value="UniProtKB-UniRule"/>
</dbReference>
<evidence type="ECO:0000313" key="7">
    <source>
        <dbReference type="Proteomes" id="UP000515819"/>
    </source>
</evidence>
<dbReference type="EMBL" id="CP060632">
    <property type="protein sequence ID" value="QNM00385.1"/>
    <property type="molecule type" value="Genomic_DNA"/>
</dbReference>
<keyword evidence="7" id="KW-1185">Reference proteome</keyword>
<comment type="catalytic activity">
    <reaction evidence="4">
        <text>Hydrolysis of proteins in presence of ATP.</text>
        <dbReference type="EC" id="3.4.21.53"/>
    </reaction>
</comment>
<dbReference type="InterPro" id="IPR014721">
    <property type="entry name" value="Ribsml_uS5_D2-typ_fold_subgr"/>
</dbReference>
<dbReference type="RefSeq" id="WP_249321665.1">
    <property type="nucleotide sequence ID" value="NZ_CP060632.1"/>
</dbReference>
<dbReference type="GO" id="GO:0006508">
    <property type="term" value="P:proteolysis"/>
    <property type="evidence" value="ECO:0007669"/>
    <property type="project" value="UniProtKB-KW"/>
</dbReference>
<evidence type="ECO:0000259" key="5">
    <source>
        <dbReference type="PROSITE" id="PS51786"/>
    </source>
</evidence>
<organism evidence="6 7">
    <name type="scientific">Wujia chipingensis</name>
    <dbReference type="NCBI Taxonomy" id="2763670"/>
    <lineage>
        <taxon>Bacteria</taxon>
        <taxon>Bacillati</taxon>
        <taxon>Bacillota</taxon>
        <taxon>Clostridia</taxon>
        <taxon>Lachnospirales</taxon>
        <taxon>Lachnospiraceae</taxon>
        <taxon>Wujia</taxon>
    </lineage>
</organism>
<dbReference type="PRINTS" id="PR00830">
    <property type="entry name" value="ENDOLAPTASE"/>
</dbReference>
<evidence type="ECO:0000256" key="3">
    <source>
        <dbReference type="ARBA" id="ARBA00022825"/>
    </source>
</evidence>
<dbReference type="InterPro" id="IPR008269">
    <property type="entry name" value="Lon_proteolytic"/>
</dbReference>
<dbReference type="SMART" id="SM00382">
    <property type="entry name" value="AAA"/>
    <property type="match status" value="1"/>
</dbReference>
<reference evidence="6 7" key="1">
    <citation type="submission" date="2020-08" db="EMBL/GenBank/DDBJ databases">
        <authorList>
            <person name="Liu C."/>
            <person name="Sun Q."/>
        </authorList>
    </citation>
    <scope>NUCLEOTIDE SEQUENCE [LARGE SCALE GENOMIC DNA]</scope>
    <source>
        <strain evidence="6 7">NSJ-4</strain>
    </source>
</reference>
<dbReference type="GO" id="GO:0030163">
    <property type="term" value="P:protein catabolic process"/>
    <property type="evidence" value="ECO:0007669"/>
    <property type="project" value="InterPro"/>
</dbReference>
<keyword evidence="1 4" id="KW-0645">Protease</keyword>
<feature type="domain" description="Lon proteolytic" evidence="5">
    <location>
        <begin position="841"/>
        <end position="1013"/>
    </location>
</feature>
<feature type="active site" evidence="4">
    <location>
        <position position="921"/>
    </location>
</feature>
<dbReference type="Pfam" id="PF00004">
    <property type="entry name" value="AAA"/>
    <property type="match status" value="1"/>
</dbReference>
<dbReference type="PROSITE" id="PS51786">
    <property type="entry name" value="LON_PROTEOLYTIC"/>
    <property type="match status" value="1"/>
</dbReference>
<dbReference type="Gene3D" id="1.10.8.60">
    <property type="match status" value="1"/>
</dbReference>
<sequence>MTFEDALYDVNTKMEDRAFGAVKQDITNQGCKTLGETVRLLEIGANTEGLAILKVEVGGKEKCVLTNRKAEYFDGLENRIVYISGLKSLCKKEVGETWYIRSCKDVTDREKNIANSNKLSEEEKEMFQRNIEKFSPEIQRDLGLKKLELVDKQEQVKESEKILYKDPEEYDALYMVLKKVMPQEFRDIYESVRCRLDKNCSASEKKNYLKQMADIMEFNWIRDADYKYIDISYLREKINVTHIGHRKQLEEIYTEFEAANISEIMPKTICLIGHPDTGINQLAETIASSIGRGYSVLNLAGIHMKETDSLTGTSKIYENARSGLIFERIKQAGVRGGLVIQDFESYDPEIRNTLTPVLQKTSFLDKFVEVEINLSNMFVIVTCSDIKDIPMSLRANMTTIYFQDAEENEIIETINKIIAPKYCREYGIEFSKMIPDECCRTLIYKFANRDMNKLDNLIRSIVVNTVTNGEKIFPDYSVRDINEFYYAEEDYEKTRNTYVREITGTEHKFFTCYDEYPACIQKKVIKLFEILNWESDESQKEYARDAIHYLSNIFTGRIEPFAIGVVIKELSKTHYLQNDFGERIEAAILSKQLEHNTNKMTIIGLDGNAGTGKSSTAISVSRALKRNCVKINVGGAGGAEIIKGTNKVLRNAGPSMIVRELAKSGHGCYSDVIILDEVDKATPEFFNALYEFLDPNEEYIYDQYLECSIPKNNFLVMLTFNDISCIPLPIRDRMEIIEYSNYSMQDKKVIISNYILPKLKEKFSIGELTIENDALDLYIHDYDVVPGMRNVERDFEYILMNIARNNKGKFAKTVSVNKSFIIEFLGERRSFGFNDIPPRSVGKCGMAQALAVTAGGIGVSTAVETVVNPYQEKKVEITGLLEGSCLESVSIACCYVSKYMKKKLPKIHIHMTDAAKKDGPSAGVTITMSILSCLLEKTLPNVAFTGSVDLFGNIGPVGGVYEKCIAAERASIGNVIVPSECYKRLVERKEIDRLNIEIVPVDTVEEVIKYVWE</sequence>
<keyword evidence="3 4" id="KW-0720">Serine protease</keyword>
<name>A0A7G9FPA3_9FIRM</name>
<gene>
    <name evidence="6" type="ORF">H9Q76_03635</name>
</gene>
<dbReference type="InterPro" id="IPR003593">
    <property type="entry name" value="AAA+_ATPase"/>
</dbReference>
<dbReference type="Gene3D" id="3.30.230.10">
    <property type="match status" value="1"/>
</dbReference>
<proteinExistence type="inferred from homology"/>
<dbReference type="EC" id="3.4.21.53" evidence="4"/>
<dbReference type="SUPFAM" id="SSF52540">
    <property type="entry name" value="P-loop containing nucleoside triphosphate hydrolases"/>
    <property type="match status" value="2"/>
</dbReference>
<comment type="similarity">
    <text evidence="4">Belongs to the peptidase S16 family.</text>
</comment>
<dbReference type="GO" id="GO:0005524">
    <property type="term" value="F:ATP binding"/>
    <property type="evidence" value="ECO:0007669"/>
    <property type="project" value="InterPro"/>
</dbReference>
<dbReference type="GO" id="GO:0004252">
    <property type="term" value="F:serine-type endopeptidase activity"/>
    <property type="evidence" value="ECO:0007669"/>
    <property type="project" value="UniProtKB-UniRule"/>
</dbReference>
<dbReference type="Pfam" id="PF05362">
    <property type="entry name" value="Lon_C"/>
    <property type="match status" value="1"/>
</dbReference>
<protein>
    <recommendedName>
        <fullName evidence="4">endopeptidase La</fullName>
        <ecNumber evidence="4">3.4.21.53</ecNumber>
    </recommendedName>
</protein>
<dbReference type="PANTHER" id="PTHR10046">
    <property type="entry name" value="ATP DEPENDENT LON PROTEASE FAMILY MEMBER"/>
    <property type="match status" value="1"/>
</dbReference>
<dbReference type="Gene3D" id="3.40.50.300">
    <property type="entry name" value="P-loop containing nucleotide triphosphate hydrolases"/>
    <property type="match status" value="2"/>
</dbReference>
<dbReference type="InterPro" id="IPR020568">
    <property type="entry name" value="Ribosomal_Su5_D2-typ_SF"/>
</dbReference>
<dbReference type="InterPro" id="IPR027417">
    <property type="entry name" value="P-loop_NTPase"/>
</dbReference>
<dbReference type="KEGG" id="wcp:H9Q76_03635"/>
<feature type="active site" evidence="4">
    <location>
        <position position="963"/>
    </location>
</feature>
<evidence type="ECO:0000256" key="1">
    <source>
        <dbReference type="ARBA" id="ARBA00022670"/>
    </source>
</evidence>
<dbReference type="InterPro" id="IPR027065">
    <property type="entry name" value="Lon_Prtase"/>
</dbReference>
<dbReference type="InterPro" id="IPR003959">
    <property type="entry name" value="ATPase_AAA_core"/>
</dbReference>
<evidence type="ECO:0000256" key="4">
    <source>
        <dbReference type="PROSITE-ProRule" id="PRU01122"/>
    </source>
</evidence>